<dbReference type="AlphaFoldDB" id="A0A4V1AWF9"/>
<dbReference type="Proteomes" id="UP000294325">
    <property type="component" value="Chromosome"/>
</dbReference>
<dbReference type="OrthoDB" id="271821at2"/>
<name>A0A4V1AWF9_9GAMM</name>
<gene>
    <name evidence="2" type="ORF">E3U44_07620</name>
</gene>
<proteinExistence type="predicted"/>
<sequence length="78" mass="8729">MAERRWPNGFICPQCGHDKAHLITTRPLYQCASCRYQVSVTAGTIFHSTKVPLRKGFWAILPVTQSLRRSCPSAIIVG</sequence>
<protein>
    <submittedName>
        <fullName evidence="2">IS1595 family transposase</fullName>
    </submittedName>
</protein>
<keyword evidence="3" id="KW-1185">Reference proteome</keyword>
<accession>A0A4V1AWF9</accession>
<dbReference type="InterPro" id="IPR024442">
    <property type="entry name" value="Transposase_Zn_ribbon"/>
</dbReference>
<organism evidence="2 3">
    <name type="scientific">Nitrosococcus wardiae</name>
    <dbReference type="NCBI Taxonomy" id="1814290"/>
    <lineage>
        <taxon>Bacteria</taxon>
        <taxon>Pseudomonadati</taxon>
        <taxon>Pseudomonadota</taxon>
        <taxon>Gammaproteobacteria</taxon>
        <taxon>Chromatiales</taxon>
        <taxon>Chromatiaceae</taxon>
        <taxon>Nitrosococcus</taxon>
    </lineage>
</organism>
<dbReference type="KEGG" id="nwr:E3U44_07620"/>
<evidence type="ECO:0000259" key="1">
    <source>
        <dbReference type="Pfam" id="PF12760"/>
    </source>
</evidence>
<evidence type="ECO:0000313" key="2">
    <source>
        <dbReference type="EMBL" id="QBQ56495.1"/>
    </source>
</evidence>
<evidence type="ECO:0000313" key="3">
    <source>
        <dbReference type="Proteomes" id="UP000294325"/>
    </source>
</evidence>
<reference evidence="2 3" key="1">
    <citation type="submission" date="2019-03" db="EMBL/GenBank/DDBJ databases">
        <title>The genome sequence of Nitrosococcus wardiae strain D1FHST reveals the archetypal metabolic capacity of ammonia-oxidizing Gammaproteobacteria.</title>
        <authorList>
            <person name="Wang L."/>
            <person name="Lim C.K."/>
            <person name="Hanson T.E."/>
            <person name="Dang H."/>
            <person name="Klotz M.G."/>
        </authorList>
    </citation>
    <scope>NUCLEOTIDE SEQUENCE [LARGE SCALE GENOMIC DNA]</scope>
    <source>
        <strain evidence="2 3">D1FHS</strain>
    </source>
</reference>
<feature type="domain" description="Transposase zinc-ribbon" evidence="1">
    <location>
        <begin position="3"/>
        <end position="37"/>
    </location>
</feature>
<dbReference type="EMBL" id="CP038033">
    <property type="protein sequence ID" value="QBQ56495.1"/>
    <property type="molecule type" value="Genomic_DNA"/>
</dbReference>
<dbReference type="Pfam" id="PF12760">
    <property type="entry name" value="Zn_ribbon_IS1595"/>
    <property type="match status" value="1"/>
</dbReference>